<feature type="transmembrane region" description="Helical" evidence="1">
    <location>
        <begin position="50"/>
        <end position="71"/>
    </location>
</feature>
<dbReference type="RefSeq" id="WP_171644093.1">
    <property type="nucleotide sequence ID" value="NZ_WHOA01000099.1"/>
</dbReference>
<sequence>MAIQKHSGWMMEWTSYIHNAVGLILCWKPLSEMVKAGVWNSVDQSFDRMTAIWFLFFGVLLWIIGRMMRWITKEKGLAIPRFVGWHILILSIIGAIIMPISGFWLVIPQGLYLIRNS</sequence>
<protein>
    <submittedName>
        <fullName evidence="2">Uncharacterized protein</fullName>
    </submittedName>
</protein>
<dbReference type="Proteomes" id="UP000616779">
    <property type="component" value="Unassembled WGS sequence"/>
</dbReference>
<proteinExistence type="predicted"/>
<comment type="caution">
    <text evidence="2">The sequence shown here is derived from an EMBL/GenBank/DDBJ whole genome shotgun (WGS) entry which is preliminary data.</text>
</comment>
<feature type="transmembrane region" description="Helical" evidence="1">
    <location>
        <begin position="83"/>
        <end position="107"/>
    </location>
</feature>
<evidence type="ECO:0000313" key="3">
    <source>
        <dbReference type="Proteomes" id="UP000616779"/>
    </source>
</evidence>
<organism evidence="2 3">
    <name type="scientific">Paenibacillus phytorum</name>
    <dbReference type="NCBI Taxonomy" id="2654977"/>
    <lineage>
        <taxon>Bacteria</taxon>
        <taxon>Bacillati</taxon>
        <taxon>Bacillota</taxon>
        <taxon>Bacilli</taxon>
        <taxon>Bacillales</taxon>
        <taxon>Paenibacillaceae</taxon>
        <taxon>Paenibacillus</taxon>
    </lineage>
</organism>
<keyword evidence="1" id="KW-1133">Transmembrane helix</keyword>
<keyword evidence="3" id="KW-1185">Reference proteome</keyword>
<dbReference type="Pfam" id="PF20064">
    <property type="entry name" value="DUF6463"/>
    <property type="match status" value="1"/>
</dbReference>
<keyword evidence="1" id="KW-0812">Transmembrane</keyword>
<dbReference type="EMBL" id="WHOA01000099">
    <property type="protein sequence ID" value="NOU72820.1"/>
    <property type="molecule type" value="Genomic_DNA"/>
</dbReference>
<gene>
    <name evidence="2" type="ORF">GC098_15545</name>
</gene>
<evidence type="ECO:0000313" key="2">
    <source>
        <dbReference type="EMBL" id="NOU72820.1"/>
    </source>
</evidence>
<reference evidence="2 3" key="1">
    <citation type="submission" date="2019-10" db="EMBL/GenBank/DDBJ databases">
        <title>Description of Paenibacillus terrestris sp. nov.</title>
        <authorList>
            <person name="Carlier A."/>
            <person name="Qi S."/>
        </authorList>
    </citation>
    <scope>NUCLEOTIDE SEQUENCE [LARGE SCALE GENOMIC DNA]</scope>
    <source>
        <strain evidence="2 3">LMG 31458</strain>
    </source>
</reference>
<name>A0ABX1XW82_9BACL</name>
<evidence type="ECO:0000256" key="1">
    <source>
        <dbReference type="SAM" id="Phobius"/>
    </source>
</evidence>
<keyword evidence="1" id="KW-0472">Membrane</keyword>
<dbReference type="InterPro" id="IPR045590">
    <property type="entry name" value="DUF6463"/>
</dbReference>
<accession>A0ABX1XW82</accession>